<protein>
    <submittedName>
        <fullName evidence="4">KilAC domain protein</fullName>
    </submittedName>
</protein>
<feature type="domain" description="AntA/AntB antirepressor" evidence="3">
    <location>
        <begin position="101"/>
        <end position="166"/>
    </location>
</feature>
<accession>A0A8S5P6B7</accession>
<name>A0A8S5P6B7_9CAUD</name>
<feature type="region of interest" description="Disordered" evidence="1">
    <location>
        <begin position="44"/>
        <end position="63"/>
    </location>
</feature>
<evidence type="ECO:0000256" key="1">
    <source>
        <dbReference type="SAM" id="MobiDB-lite"/>
    </source>
</evidence>
<evidence type="ECO:0000259" key="3">
    <source>
        <dbReference type="Pfam" id="PF08346"/>
    </source>
</evidence>
<proteinExistence type="predicted"/>
<feature type="compositionally biased region" description="Basic and acidic residues" evidence="1">
    <location>
        <begin position="54"/>
        <end position="63"/>
    </location>
</feature>
<evidence type="ECO:0000259" key="2">
    <source>
        <dbReference type="Pfam" id="PF03374"/>
    </source>
</evidence>
<dbReference type="InterPro" id="IPR013557">
    <property type="entry name" value="AntA/B_antirep"/>
</dbReference>
<sequence length="323" mass="37365">MYDAAVCSGSVPAGSGNRCGLHQECCDHRIYGERADQYRRECRTDGHTAAGSDRQCDRHTDTESREKRGRMSVLFCYHEKQWRKDMNELLKINYETEQPTVSARDLHAGLEIKSKYADWFKNMSTYGFTENEDYMTVSKNLENGGRIIEHFISVDMAKQICMIQRNEKGRQYRQYFLDLEKAWNTPEQIFARALKMADQQIEKLKASNASLVEDVQRMRPKEVFADAVSVSNTCILIGELAKILKQNGVDIGQNRLFTWMRENRFLISRKGTDYNMPTQRSMEAGLFEIKERTINNPDGSVRITKTVLVTGKGQQYFVNKFLK</sequence>
<dbReference type="Pfam" id="PF08346">
    <property type="entry name" value="AntA"/>
    <property type="match status" value="1"/>
</dbReference>
<dbReference type="GO" id="GO:0003677">
    <property type="term" value="F:DNA binding"/>
    <property type="evidence" value="ECO:0007669"/>
    <property type="project" value="InterPro"/>
</dbReference>
<dbReference type="EMBL" id="BK015342">
    <property type="protein sequence ID" value="DAE02165.1"/>
    <property type="molecule type" value="Genomic_DNA"/>
</dbReference>
<reference evidence="4" key="1">
    <citation type="journal article" date="2021" name="Proc. Natl. Acad. Sci. U.S.A.">
        <title>A Catalog of Tens of Thousands of Viruses from Human Metagenomes Reveals Hidden Associations with Chronic Diseases.</title>
        <authorList>
            <person name="Tisza M.J."/>
            <person name="Buck C.B."/>
        </authorList>
    </citation>
    <scope>NUCLEOTIDE SEQUENCE</scope>
    <source>
        <strain evidence="4">Ct58H1</strain>
    </source>
</reference>
<dbReference type="Pfam" id="PF03374">
    <property type="entry name" value="ANT"/>
    <property type="match status" value="1"/>
</dbReference>
<evidence type="ECO:0000313" key="4">
    <source>
        <dbReference type="EMBL" id="DAE02165.1"/>
    </source>
</evidence>
<feature type="domain" description="Antirepressor protein C-terminal" evidence="2">
    <location>
        <begin position="215"/>
        <end position="322"/>
    </location>
</feature>
<dbReference type="InterPro" id="IPR005039">
    <property type="entry name" value="Ant_C"/>
</dbReference>
<organism evidence="4">
    <name type="scientific">Siphoviridae sp. ct58H1</name>
    <dbReference type="NCBI Taxonomy" id="2825334"/>
    <lineage>
        <taxon>Viruses</taxon>
        <taxon>Duplodnaviria</taxon>
        <taxon>Heunggongvirae</taxon>
        <taxon>Uroviricota</taxon>
        <taxon>Caudoviricetes</taxon>
    </lineage>
</organism>